<gene>
    <name evidence="1" type="ORF">Jolie1_064</name>
</gene>
<evidence type="ECO:0000313" key="2">
    <source>
        <dbReference type="Proteomes" id="UP000203096"/>
    </source>
</evidence>
<name>W8EIS5_9CAUD</name>
<reference evidence="1 2" key="1">
    <citation type="journal article" date="2014" name="Genome Announc.">
        <title>Complete genome sequences of nine mycobacteriophages.</title>
        <authorList>
            <person name="Franceschelli J.J."/>
            <person name="Suarez C.A."/>
            <person name="Teran L."/>
            <person name="Raya R.R."/>
            <person name="Morbidoni H.R."/>
        </authorList>
    </citation>
    <scope>NUCLEOTIDE SEQUENCE [LARGE SCALE GENOMIC DNA]</scope>
</reference>
<proteinExistence type="predicted"/>
<protein>
    <submittedName>
        <fullName evidence="1">Uncharacterized protein</fullName>
    </submittedName>
</protein>
<sequence>MSTRGSCPHGWEPALCWRCPWPELTVPEPTQPEIETLRQTLAAFDDWPPSGPQADRAEAQAVAEAARAVVALYDAQVTAMRQAAAQQITEAQIEQLLAAPRPEPGGCLCGLMAPRQCPVHGQAEASASKTVQCPKCGHVQEIPAQVFTPSCPRCLQTWSTIRPREESGGDRPSD</sequence>
<dbReference type="EMBL" id="KJ433976">
    <property type="protein sequence ID" value="AHJ88564.1"/>
    <property type="molecule type" value="Genomic_DNA"/>
</dbReference>
<dbReference type="Proteomes" id="UP000203096">
    <property type="component" value="Segment"/>
</dbReference>
<keyword evidence="2" id="KW-1185">Reference proteome</keyword>
<dbReference type="KEGG" id="vg:18505928"/>
<dbReference type="GeneID" id="18505928"/>
<evidence type="ECO:0000313" key="1">
    <source>
        <dbReference type="EMBL" id="AHJ88564.1"/>
    </source>
</evidence>
<organism evidence="1 2">
    <name type="scientific">Mycobacterium phage Julie1</name>
    <dbReference type="NCBI Taxonomy" id="1463812"/>
    <lineage>
        <taxon>Viruses</taxon>
        <taxon>Duplodnaviria</taxon>
        <taxon>Heunggongvirae</taxon>
        <taxon>Uroviricota</taxon>
        <taxon>Caudoviricetes</taxon>
        <taxon>Bclasvirinae</taxon>
        <taxon>Julieunavirus</taxon>
        <taxon>Julieunavirus julie1</taxon>
    </lineage>
</organism>
<dbReference type="RefSeq" id="YP_009009264.1">
    <property type="nucleotide sequence ID" value="NC_023600.1"/>
</dbReference>
<accession>W8EIS5</accession>